<dbReference type="HOGENOM" id="CLU_2655956_0_0_1"/>
<dbReference type="InParanoid" id="A7EF17"/>
<gene>
    <name evidence="1" type="ORF">SS1G_03908</name>
</gene>
<reference evidence="2" key="1">
    <citation type="journal article" date="2011" name="PLoS Genet.">
        <title>Genomic analysis of the necrotrophic fungal pathogens Sclerotinia sclerotiorum and Botrytis cinerea.</title>
        <authorList>
            <person name="Amselem J."/>
            <person name="Cuomo C.A."/>
            <person name="van Kan J.A."/>
            <person name="Viaud M."/>
            <person name="Benito E.P."/>
            <person name="Couloux A."/>
            <person name="Coutinho P.M."/>
            <person name="de Vries R.P."/>
            <person name="Dyer P.S."/>
            <person name="Fillinger S."/>
            <person name="Fournier E."/>
            <person name="Gout L."/>
            <person name="Hahn M."/>
            <person name="Kohn L."/>
            <person name="Lapalu N."/>
            <person name="Plummer K.M."/>
            <person name="Pradier J.M."/>
            <person name="Quevillon E."/>
            <person name="Sharon A."/>
            <person name="Simon A."/>
            <person name="ten Have A."/>
            <person name="Tudzynski B."/>
            <person name="Tudzynski P."/>
            <person name="Wincker P."/>
            <person name="Andrew M."/>
            <person name="Anthouard V."/>
            <person name="Beever R.E."/>
            <person name="Beffa R."/>
            <person name="Benoit I."/>
            <person name="Bouzid O."/>
            <person name="Brault B."/>
            <person name="Chen Z."/>
            <person name="Choquer M."/>
            <person name="Collemare J."/>
            <person name="Cotton P."/>
            <person name="Danchin E.G."/>
            <person name="Da Silva C."/>
            <person name="Gautier A."/>
            <person name="Giraud C."/>
            <person name="Giraud T."/>
            <person name="Gonzalez C."/>
            <person name="Grossetete S."/>
            <person name="Guldener U."/>
            <person name="Henrissat B."/>
            <person name="Howlett B.J."/>
            <person name="Kodira C."/>
            <person name="Kretschmer M."/>
            <person name="Lappartient A."/>
            <person name="Leroch M."/>
            <person name="Levis C."/>
            <person name="Mauceli E."/>
            <person name="Neuveglise C."/>
            <person name="Oeser B."/>
            <person name="Pearson M."/>
            <person name="Poulain J."/>
            <person name="Poussereau N."/>
            <person name="Quesneville H."/>
            <person name="Rascle C."/>
            <person name="Schumacher J."/>
            <person name="Segurens B."/>
            <person name="Sexton A."/>
            <person name="Silva E."/>
            <person name="Sirven C."/>
            <person name="Soanes D.M."/>
            <person name="Talbot N.J."/>
            <person name="Templeton M."/>
            <person name="Yandava C."/>
            <person name="Yarden O."/>
            <person name="Zeng Q."/>
            <person name="Rollins J.A."/>
            <person name="Lebrun M.H."/>
            <person name="Dickman M."/>
        </authorList>
    </citation>
    <scope>NUCLEOTIDE SEQUENCE [LARGE SCALE GENOMIC DNA]</scope>
    <source>
        <strain evidence="2">ATCC 18683 / 1980 / Ss-1</strain>
    </source>
</reference>
<proteinExistence type="predicted"/>
<evidence type="ECO:0000313" key="1">
    <source>
        <dbReference type="EMBL" id="EDO01433.1"/>
    </source>
</evidence>
<keyword evidence="2" id="KW-1185">Reference proteome</keyword>
<protein>
    <submittedName>
        <fullName evidence="1">Uncharacterized protein</fullName>
    </submittedName>
</protein>
<dbReference type="Proteomes" id="UP000001312">
    <property type="component" value="Unassembled WGS sequence"/>
</dbReference>
<accession>A7EF17</accession>
<dbReference type="KEGG" id="ssl:SS1G_03908"/>
<dbReference type="RefSeq" id="XP_001595818.1">
    <property type="nucleotide sequence ID" value="XM_001595768.1"/>
</dbReference>
<name>A7EF17_SCLS1</name>
<evidence type="ECO:0000313" key="2">
    <source>
        <dbReference type="Proteomes" id="UP000001312"/>
    </source>
</evidence>
<dbReference type="EMBL" id="CH476624">
    <property type="protein sequence ID" value="EDO01433.1"/>
    <property type="molecule type" value="Genomic_DNA"/>
</dbReference>
<dbReference type="GeneID" id="5491607"/>
<organism evidence="1 2">
    <name type="scientific">Sclerotinia sclerotiorum (strain ATCC 18683 / 1980 / Ss-1)</name>
    <name type="common">White mold</name>
    <name type="synonym">Whetzelinia sclerotiorum</name>
    <dbReference type="NCBI Taxonomy" id="665079"/>
    <lineage>
        <taxon>Eukaryota</taxon>
        <taxon>Fungi</taxon>
        <taxon>Dikarya</taxon>
        <taxon>Ascomycota</taxon>
        <taxon>Pezizomycotina</taxon>
        <taxon>Leotiomycetes</taxon>
        <taxon>Helotiales</taxon>
        <taxon>Sclerotiniaceae</taxon>
        <taxon>Sclerotinia</taxon>
    </lineage>
</organism>
<sequence length="76" mass="8189">MKGSTAVFRPSNNKGDTDMLEIIIGYTAGLLVCNTSKESFVEEKILRYVSGHSVTAKPEIGNDICDIPSVPTEQDG</sequence>
<dbReference type="AlphaFoldDB" id="A7EF17"/>